<reference evidence="2 3" key="1">
    <citation type="submission" date="2023-02" db="EMBL/GenBank/DDBJ databases">
        <title>LHISI_Scaffold_Assembly.</title>
        <authorList>
            <person name="Stuart O.P."/>
            <person name="Cleave R."/>
            <person name="Magrath M.J.L."/>
            <person name="Mikheyev A.S."/>
        </authorList>
    </citation>
    <scope>NUCLEOTIDE SEQUENCE [LARGE SCALE GENOMIC DNA]</scope>
    <source>
        <strain evidence="2">Daus_M_001</strain>
        <tissue evidence="2">Leg muscle</tissue>
    </source>
</reference>
<dbReference type="EMBL" id="JARBHB010000012">
    <property type="protein sequence ID" value="KAJ8871627.1"/>
    <property type="molecule type" value="Genomic_DNA"/>
</dbReference>
<evidence type="ECO:0000313" key="2">
    <source>
        <dbReference type="EMBL" id="KAJ8871627.1"/>
    </source>
</evidence>
<evidence type="ECO:0000256" key="1">
    <source>
        <dbReference type="SAM" id="MobiDB-lite"/>
    </source>
</evidence>
<feature type="region of interest" description="Disordered" evidence="1">
    <location>
        <begin position="501"/>
        <end position="558"/>
    </location>
</feature>
<accession>A0ABQ9GHW1</accession>
<sequence>MPLASELVEIKYFKVGRMFSIMFVLCLLTLASSGTIPTCENLGVAELGIEPGSPCCEASRLTAKPHSPRTLDTTRNEISNPDAETPVVVSVTSSPSVHKHLQQKHGKRAQHPEYHDKHDWVAVYEAHIDETGASSVAFGLLCVVPVPCSFLKPSLHQLPDRGSRARLPLKANRAQVLVVPLSDIRTWESCWTMQLVGGLSSRISCFPRPCIPALLHTHLASPSSALETVTSSHDDLPVRSALLQHQVGVHDLNEGDDVQTALLFLRERLLHHLEAFPRLEVEGEEPLPHLLDAVLEAQVPFRLPRGRDLLPVQLSPQRFSLCLQRISLLTLLLLHSDTAHLEVVSAVDDVLDSQVQSTVQQVPEGLYGVGGGLQQCHYVGGVGRVQEDDGDEQQQAGDPTWSAARLEGRTCNHATSRLLWTVHVGCQAGKQLANSWHAPGTIAGAEVAPLTSHSLPITGPGVLPCFLTLDAQLHSPHKQGFQKCSFDRERRVATLLADGAEGEQHDIAPGDRGLPCSPDRVLPGEGGGHHPYSADPHGTAERHHEHVRDGGQRRLAEHEPQPGDITQALLFPQHSSFGLAAAIGEARGQSNPERPPSSTKTLGADSSSNSVRLIEEFKPSELEVAAVFLLGRRGHDGEVHHFLPFFVEQHPCSRDLSIPVDHFPHHTIPRAVYLVAPRYKVEPIGTKDIGEGGREREVWWTRQLRAGVSVGVGPP</sequence>
<comment type="caution">
    <text evidence="2">The sequence shown here is derived from an EMBL/GenBank/DDBJ whole genome shotgun (WGS) entry which is preliminary data.</text>
</comment>
<feature type="compositionally biased region" description="Basic and acidic residues" evidence="1">
    <location>
        <begin position="538"/>
        <end position="558"/>
    </location>
</feature>
<organism evidence="2 3">
    <name type="scientific">Dryococelus australis</name>
    <dbReference type="NCBI Taxonomy" id="614101"/>
    <lineage>
        <taxon>Eukaryota</taxon>
        <taxon>Metazoa</taxon>
        <taxon>Ecdysozoa</taxon>
        <taxon>Arthropoda</taxon>
        <taxon>Hexapoda</taxon>
        <taxon>Insecta</taxon>
        <taxon>Pterygota</taxon>
        <taxon>Neoptera</taxon>
        <taxon>Polyneoptera</taxon>
        <taxon>Phasmatodea</taxon>
        <taxon>Verophasmatodea</taxon>
        <taxon>Anareolatae</taxon>
        <taxon>Phasmatidae</taxon>
        <taxon>Eurycanthinae</taxon>
        <taxon>Dryococelus</taxon>
    </lineage>
</organism>
<keyword evidence="3" id="KW-1185">Reference proteome</keyword>
<dbReference type="Proteomes" id="UP001159363">
    <property type="component" value="Chromosome 11"/>
</dbReference>
<name>A0ABQ9GHW1_9NEOP</name>
<gene>
    <name evidence="2" type="ORF">PR048_027954</name>
</gene>
<evidence type="ECO:0000313" key="3">
    <source>
        <dbReference type="Proteomes" id="UP001159363"/>
    </source>
</evidence>
<proteinExistence type="predicted"/>
<protein>
    <submittedName>
        <fullName evidence="2">Uncharacterized protein</fullName>
    </submittedName>
</protein>
<feature type="region of interest" description="Disordered" evidence="1">
    <location>
        <begin position="586"/>
        <end position="609"/>
    </location>
</feature>
<feature type="compositionally biased region" description="Polar residues" evidence="1">
    <location>
        <begin position="588"/>
        <end position="609"/>
    </location>
</feature>